<evidence type="ECO:0000313" key="2">
    <source>
        <dbReference type="EMBL" id="PWA57523.1"/>
    </source>
</evidence>
<accession>A0A2U1M8F7</accession>
<feature type="compositionally biased region" description="Polar residues" evidence="1">
    <location>
        <begin position="124"/>
        <end position="138"/>
    </location>
</feature>
<comment type="caution">
    <text evidence="2">The sequence shown here is derived from an EMBL/GenBank/DDBJ whole genome shotgun (WGS) entry which is preliminary data.</text>
</comment>
<dbReference type="AlphaFoldDB" id="A0A2U1M8F7"/>
<evidence type="ECO:0000256" key="1">
    <source>
        <dbReference type="SAM" id="MobiDB-lite"/>
    </source>
</evidence>
<dbReference type="EMBL" id="PKPP01006141">
    <property type="protein sequence ID" value="PWA57523.1"/>
    <property type="molecule type" value="Genomic_DNA"/>
</dbReference>
<gene>
    <name evidence="2" type="ORF">CTI12_AA409310</name>
</gene>
<sequence length="173" mass="18819">MSAASCHTVNVRQHLLKTDIGAPSGEACSPQSDHVRDHLFFRNPVSPCKTATGIVGETPQIPQNCATKKQSHKVEALSMSAVNLPFLHQERATCDNASQPLPCSTVQEPSLQINEDQRTDSGTHMHQNGRNAKTAATTSKRRLPKHQLTTRSNVCVGESCVLKNQGSHYPVIC</sequence>
<name>A0A2U1M8F7_ARTAN</name>
<evidence type="ECO:0000313" key="3">
    <source>
        <dbReference type="Proteomes" id="UP000245207"/>
    </source>
</evidence>
<keyword evidence="3" id="KW-1185">Reference proteome</keyword>
<organism evidence="2 3">
    <name type="scientific">Artemisia annua</name>
    <name type="common">Sweet wormwood</name>
    <dbReference type="NCBI Taxonomy" id="35608"/>
    <lineage>
        <taxon>Eukaryota</taxon>
        <taxon>Viridiplantae</taxon>
        <taxon>Streptophyta</taxon>
        <taxon>Embryophyta</taxon>
        <taxon>Tracheophyta</taxon>
        <taxon>Spermatophyta</taxon>
        <taxon>Magnoliopsida</taxon>
        <taxon>eudicotyledons</taxon>
        <taxon>Gunneridae</taxon>
        <taxon>Pentapetalae</taxon>
        <taxon>asterids</taxon>
        <taxon>campanulids</taxon>
        <taxon>Asterales</taxon>
        <taxon>Asteraceae</taxon>
        <taxon>Asteroideae</taxon>
        <taxon>Anthemideae</taxon>
        <taxon>Artemisiinae</taxon>
        <taxon>Artemisia</taxon>
    </lineage>
</organism>
<feature type="region of interest" description="Disordered" evidence="1">
    <location>
        <begin position="116"/>
        <end position="144"/>
    </location>
</feature>
<protein>
    <submittedName>
        <fullName evidence="2">Uncharacterized protein</fullName>
    </submittedName>
</protein>
<reference evidence="2 3" key="1">
    <citation type="journal article" date="2018" name="Mol. Plant">
        <title>The genome of Artemisia annua provides insight into the evolution of Asteraceae family and artemisinin biosynthesis.</title>
        <authorList>
            <person name="Shen Q."/>
            <person name="Zhang L."/>
            <person name="Liao Z."/>
            <person name="Wang S."/>
            <person name="Yan T."/>
            <person name="Shi P."/>
            <person name="Liu M."/>
            <person name="Fu X."/>
            <person name="Pan Q."/>
            <person name="Wang Y."/>
            <person name="Lv Z."/>
            <person name="Lu X."/>
            <person name="Zhang F."/>
            <person name="Jiang W."/>
            <person name="Ma Y."/>
            <person name="Chen M."/>
            <person name="Hao X."/>
            <person name="Li L."/>
            <person name="Tang Y."/>
            <person name="Lv G."/>
            <person name="Zhou Y."/>
            <person name="Sun X."/>
            <person name="Brodelius P.E."/>
            <person name="Rose J.K.C."/>
            <person name="Tang K."/>
        </authorList>
    </citation>
    <scope>NUCLEOTIDE SEQUENCE [LARGE SCALE GENOMIC DNA]</scope>
    <source>
        <strain evidence="3">cv. Huhao1</strain>
        <tissue evidence="2">Leaf</tissue>
    </source>
</reference>
<dbReference type="Proteomes" id="UP000245207">
    <property type="component" value="Unassembled WGS sequence"/>
</dbReference>
<proteinExistence type="predicted"/>